<evidence type="ECO:0000256" key="1">
    <source>
        <dbReference type="ARBA" id="ARBA00004141"/>
    </source>
</evidence>
<keyword evidence="14" id="KW-1185">Reference proteome</keyword>
<accession>A0ABN9YG97</accession>
<evidence type="ECO:0000256" key="7">
    <source>
        <dbReference type="ARBA" id="ARBA00023303"/>
    </source>
</evidence>
<feature type="domain" description="Potassium channel" evidence="12">
    <location>
        <begin position="276"/>
        <end position="345"/>
    </location>
</feature>
<feature type="domain" description="Potassium channel" evidence="12">
    <location>
        <begin position="182"/>
        <end position="235"/>
    </location>
</feature>
<evidence type="ECO:0000256" key="11">
    <source>
        <dbReference type="SAM" id="SignalP"/>
    </source>
</evidence>
<keyword evidence="2 8" id="KW-0813">Transport</keyword>
<feature type="signal peptide" evidence="11">
    <location>
        <begin position="1"/>
        <end position="20"/>
    </location>
</feature>
<evidence type="ECO:0000313" key="14">
    <source>
        <dbReference type="Proteomes" id="UP001189429"/>
    </source>
</evidence>
<sequence length="415" mass="44498">MPLRRVLAAALVLAPGRCSAAAPRRAEGAAGPPRAGRAEGAGARRAAAGELLAVGQRSSHAVEAREGSPTHVTAAPDVQAEEFEKHQGVKRWDHLESSAGGNDKSTEWRAEKGGGAVPWLAAAFFIVLIGSMPVVGAVGSGGLTKTHVLESAFLYTWLLGGLYMFTNVLIFQSPHFQHPRPLCLEESVYLFAQILTTVGYGDITPARPRGQLCVGIFVFTAVLLISSMVQDMLGVFRTMMEASMDGADEGERSKSPRSEQHALKKAFEPVVYASIVFCFFAAGGTLFFTYYPGEEKTLAEAVYMSLITLSTVGFGAFTPSTHAGMVVGAYWMLFGCSSLMAVVTSRAAFALSLKAHEIRLMEAHGVRSDSLENWDRLKHACKSHHTFSKNASSMASQSLYFHGAHTRGGSPSRAH</sequence>
<evidence type="ECO:0000256" key="5">
    <source>
        <dbReference type="ARBA" id="ARBA00023065"/>
    </source>
</evidence>
<keyword evidence="4 10" id="KW-1133">Transmembrane helix</keyword>
<feature type="transmembrane region" description="Helical" evidence="10">
    <location>
        <begin position="329"/>
        <end position="351"/>
    </location>
</feature>
<keyword evidence="7 8" id="KW-0407">Ion channel</keyword>
<keyword evidence="3 8" id="KW-0812">Transmembrane</keyword>
<feature type="region of interest" description="Disordered" evidence="9">
    <location>
        <begin position="18"/>
        <end position="42"/>
    </location>
</feature>
<evidence type="ECO:0000313" key="13">
    <source>
        <dbReference type="EMBL" id="CAK0911881.1"/>
    </source>
</evidence>
<reference evidence="13" key="1">
    <citation type="submission" date="2023-10" db="EMBL/GenBank/DDBJ databases">
        <authorList>
            <person name="Chen Y."/>
            <person name="Shah S."/>
            <person name="Dougan E. K."/>
            <person name="Thang M."/>
            <person name="Chan C."/>
        </authorList>
    </citation>
    <scope>NUCLEOTIDE SEQUENCE [LARGE SCALE GENOMIC DNA]</scope>
</reference>
<dbReference type="PRINTS" id="PR01333">
    <property type="entry name" value="2POREKCHANEL"/>
</dbReference>
<dbReference type="Gene3D" id="1.10.287.70">
    <property type="match status" value="2"/>
</dbReference>
<feature type="chain" id="PRO_5047009126" description="Potassium channel domain-containing protein" evidence="11">
    <location>
        <begin position="21"/>
        <end position="415"/>
    </location>
</feature>
<keyword evidence="5 8" id="KW-0406">Ion transport</keyword>
<evidence type="ECO:0000256" key="8">
    <source>
        <dbReference type="RuleBase" id="RU003857"/>
    </source>
</evidence>
<feature type="transmembrane region" description="Helical" evidence="10">
    <location>
        <begin position="270"/>
        <end position="291"/>
    </location>
</feature>
<comment type="similarity">
    <text evidence="8">Belongs to the two pore domain potassium channel (TC 1.A.1.8) family.</text>
</comment>
<gene>
    <name evidence="13" type="ORF">PCOR1329_LOCUS85620</name>
</gene>
<name>A0ABN9YG97_9DINO</name>
<evidence type="ECO:0000256" key="9">
    <source>
        <dbReference type="SAM" id="MobiDB-lite"/>
    </source>
</evidence>
<evidence type="ECO:0000256" key="10">
    <source>
        <dbReference type="SAM" id="Phobius"/>
    </source>
</evidence>
<dbReference type="Proteomes" id="UP001189429">
    <property type="component" value="Unassembled WGS sequence"/>
</dbReference>
<feature type="transmembrane region" description="Helical" evidence="10">
    <location>
        <begin position="210"/>
        <end position="229"/>
    </location>
</feature>
<dbReference type="InterPro" id="IPR013099">
    <property type="entry name" value="K_chnl_dom"/>
</dbReference>
<dbReference type="SUPFAM" id="SSF81324">
    <property type="entry name" value="Voltage-gated potassium channels"/>
    <property type="match status" value="2"/>
</dbReference>
<dbReference type="Pfam" id="PF07885">
    <property type="entry name" value="Ion_trans_2"/>
    <property type="match status" value="2"/>
</dbReference>
<feature type="transmembrane region" description="Helical" evidence="10">
    <location>
        <begin position="116"/>
        <end position="140"/>
    </location>
</feature>
<keyword evidence="6 10" id="KW-0472">Membrane</keyword>
<dbReference type="PANTHER" id="PTHR11003">
    <property type="entry name" value="POTASSIUM CHANNEL, SUBFAMILY K"/>
    <property type="match status" value="1"/>
</dbReference>
<feature type="transmembrane region" description="Helical" evidence="10">
    <location>
        <begin position="298"/>
        <end position="317"/>
    </location>
</feature>
<feature type="transmembrane region" description="Helical" evidence="10">
    <location>
        <begin position="152"/>
        <end position="172"/>
    </location>
</feature>
<evidence type="ECO:0000256" key="6">
    <source>
        <dbReference type="ARBA" id="ARBA00023136"/>
    </source>
</evidence>
<evidence type="ECO:0000256" key="4">
    <source>
        <dbReference type="ARBA" id="ARBA00022989"/>
    </source>
</evidence>
<dbReference type="PANTHER" id="PTHR11003:SF291">
    <property type="entry name" value="IP11374P"/>
    <property type="match status" value="1"/>
</dbReference>
<evidence type="ECO:0000256" key="3">
    <source>
        <dbReference type="ARBA" id="ARBA00022692"/>
    </source>
</evidence>
<proteinExistence type="inferred from homology"/>
<keyword evidence="11" id="KW-0732">Signal</keyword>
<dbReference type="InterPro" id="IPR003280">
    <property type="entry name" value="2pore_dom_K_chnl"/>
</dbReference>
<evidence type="ECO:0000256" key="2">
    <source>
        <dbReference type="ARBA" id="ARBA00022448"/>
    </source>
</evidence>
<evidence type="ECO:0000259" key="12">
    <source>
        <dbReference type="Pfam" id="PF07885"/>
    </source>
</evidence>
<organism evidence="13 14">
    <name type="scientific">Prorocentrum cordatum</name>
    <dbReference type="NCBI Taxonomy" id="2364126"/>
    <lineage>
        <taxon>Eukaryota</taxon>
        <taxon>Sar</taxon>
        <taxon>Alveolata</taxon>
        <taxon>Dinophyceae</taxon>
        <taxon>Prorocentrales</taxon>
        <taxon>Prorocentraceae</taxon>
        <taxon>Prorocentrum</taxon>
    </lineage>
</organism>
<dbReference type="EMBL" id="CAUYUJ010022659">
    <property type="protein sequence ID" value="CAK0911881.1"/>
    <property type="molecule type" value="Genomic_DNA"/>
</dbReference>
<protein>
    <recommendedName>
        <fullName evidence="12">Potassium channel domain-containing protein</fullName>
    </recommendedName>
</protein>
<comment type="subcellular location">
    <subcellularLocation>
        <location evidence="1">Membrane</location>
        <topology evidence="1">Multi-pass membrane protein</topology>
    </subcellularLocation>
</comment>
<comment type="caution">
    <text evidence="13">The sequence shown here is derived from an EMBL/GenBank/DDBJ whole genome shotgun (WGS) entry which is preliminary data.</text>
</comment>